<accession>A0A0A0PZI8</accession>
<proteinExistence type="predicted"/>
<sequence length="109" mass="11931">MMTFNEFLMESSNSVIKDKEGSLEFGLMKNADGVYFQIGTERFQSGKATKDAILAVLTGDGRWQGGGAAGGKRAGIAVDRKEKMAYFKIGDESFILGKAAYKQLLDMFK</sequence>
<dbReference type="RefSeq" id="YP_009211583.1">
    <property type="nucleotide sequence ID" value="NC_028940.1"/>
</dbReference>
<dbReference type="EMBL" id="KF835987">
    <property type="protein sequence ID" value="AHY25124.1"/>
    <property type="molecule type" value="Genomic_DNA"/>
</dbReference>
<protein>
    <submittedName>
        <fullName evidence="1">Uncharacterized protein</fullName>
    </submittedName>
</protein>
<evidence type="ECO:0000313" key="1">
    <source>
        <dbReference type="EMBL" id="AHY25124.1"/>
    </source>
</evidence>
<reference evidence="1 2" key="1">
    <citation type="journal article" date="2015" name="Plant Pathol. J.">
        <title>Isolation and Genomic Characterization of the T4-Like Bacteriophage PM2 Infecting Pectobacterium carotovorum subsp. carotovorum.</title>
        <authorList>
            <person name="Lim J.A."/>
            <person name="Lee D.H."/>
            <person name="Heu S."/>
        </authorList>
    </citation>
    <scope>NUCLEOTIDE SEQUENCE [LARGE SCALE GENOMIC DNA]</scope>
</reference>
<gene>
    <name evidence="1" type="ORF">PM2_162</name>
</gene>
<organism evidence="1 2">
    <name type="scientific">Pectobacterium bacteriophage PM2</name>
    <dbReference type="NCBI Taxonomy" id="1429794"/>
    <lineage>
        <taxon>Viruses</taxon>
        <taxon>Duplodnaviria</taxon>
        <taxon>Heunggongvirae</taxon>
        <taxon>Uroviricota</taxon>
        <taxon>Caudoviricetes</taxon>
        <taxon>Pantevenvirales</taxon>
        <taxon>Straboviridae</taxon>
        <taxon>Tevenvirinae</taxon>
        <taxon>Mosugukvirus</taxon>
        <taxon>Mosugukvirus pm2</taxon>
    </lineage>
</organism>
<evidence type="ECO:0000313" key="2">
    <source>
        <dbReference type="Proteomes" id="UP000030739"/>
    </source>
</evidence>
<keyword evidence="2" id="KW-1185">Reference proteome</keyword>
<dbReference type="KEGG" id="vg:26638055"/>
<dbReference type="Proteomes" id="UP000030739">
    <property type="component" value="Segment"/>
</dbReference>
<name>A0A0A0PZI8_9CAUD</name>
<dbReference type="OrthoDB" id="26988at10239"/>
<dbReference type="GeneID" id="26638055"/>